<feature type="transmembrane region" description="Helical" evidence="9">
    <location>
        <begin position="233"/>
        <end position="255"/>
    </location>
</feature>
<evidence type="ECO:0000256" key="6">
    <source>
        <dbReference type="ARBA" id="ARBA00023170"/>
    </source>
</evidence>
<evidence type="ECO:0000256" key="1">
    <source>
        <dbReference type="ARBA" id="ARBA00004141"/>
    </source>
</evidence>
<dbReference type="InterPro" id="IPR017452">
    <property type="entry name" value="GPCR_Rhodpsn_7TM"/>
</dbReference>
<evidence type="ECO:0000256" key="2">
    <source>
        <dbReference type="ARBA" id="ARBA00022692"/>
    </source>
</evidence>
<keyword evidence="3 9" id="KW-1133">Transmembrane helix</keyword>
<gene>
    <name evidence="11" type="ORF">PEVE_00039267</name>
</gene>
<dbReference type="PROSITE" id="PS50262">
    <property type="entry name" value="G_PROTEIN_RECEP_F1_2"/>
    <property type="match status" value="1"/>
</dbReference>
<keyword evidence="2 9" id="KW-0812">Transmembrane</keyword>
<evidence type="ECO:0000256" key="9">
    <source>
        <dbReference type="SAM" id="Phobius"/>
    </source>
</evidence>
<evidence type="ECO:0000256" key="5">
    <source>
        <dbReference type="ARBA" id="ARBA00023136"/>
    </source>
</evidence>
<feature type="compositionally biased region" description="Polar residues" evidence="8">
    <location>
        <begin position="327"/>
        <end position="347"/>
    </location>
</feature>
<keyword evidence="7" id="KW-0807">Transducer</keyword>
<feature type="region of interest" description="Disordered" evidence="8">
    <location>
        <begin position="324"/>
        <end position="359"/>
    </location>
</feature>
<evidence type="ECO:0000256" key="3">
    <source>
        <dbReference type="ARBA" id="ARBA00022989"/>
    </source>
</evidence>
<dbReference type="PANTHER" id="PTHR24238">
    <property type="entry name" value="G-PROTEIN COUPLED RECEPTOR"/>
    <property type="match status" value="1"/>
</dbReference>
<feature type="transmembrane region" description="Helical" evidence="9">
    <location>
        <begin position="54"/>
        <end position="72"/>
    </location>
</feature>
<organism evidence="11 12">
    <name type="scientific">Porites evermanni</name>
    <dbReference type="NCBI Taxonomy" id="104178"/>
    <lineage>
        <taxon>Eukaryota</taxon>
        <taxon>Metazoa</taxon>
        <taxon>Cnidaria</taxon>
        <taxon>Anthozoa</taxon>
        <taxon>Hexacorallia</taxon>
        <taxon>Scleractinia</taxon>
        <taxon>Fungiina</taxon>
        <taxon>Poritidae</taxon>
        <taxon>Porites</taxon>
    </lineage>
</organism>
<dbReference type="Gene3D" id="1.20.1070.10">
    <property type="entry name" value="Rhodopsin 7-helix transmembrane proteins"/>
    <property type="match status" value="1"/>
</dbReference>
<evidence type="ECO:0000256" key="4">
    <source>
        <dbReference type="ARBA" id="ARBA00023040"/>
    </source>
</evidence>
<dbReference type="InterPro" id="IPR000276">
    <property type="entry name" value="GPCR_Rhodpsn"/>
</dbReference>
<comment type="subcellular location">
    <subcellularLocation>
        <location evidence="1">Membrane</location>
        <topology evidence="1">Multi-pass membrane protein</topology>
    </subcellularLocation>
</comment>
<feature type="transmembrane region" description="Helical" evidence="9">
    <location>
        <begin position="133"/>
        <end position="154"/>
    </location>
</feature>
<evidence type="ECO:0000256" key="7">
    <source>
        <dbReference type="ARBA" id="ARBA00023224"/>
    </source>
</evidence>
<keyword evidence="12" id="KW-1185">Reference proteome</keyword>
<feature type="transmembrane region" description="Helical" evidence="9">
    <location>
        <begin position="92"/>
        <end position="112"/>
    </location>
</feature>
<feature type="domain" description="G-protein coupled receptors family 1 profile" evidence="10">
    <location>
        <begin position="34"/>
        <end position="288"/>
    </location>
</feature>
<dbReference type="PRINTS" id="PR00237">
    <property type="entry name" value="GPCRRHODOPSN"/>
</dbReference>
<keyword evidence="6" id="KW-0675">Receptor</keyword>
<feature type="transmembrane region" description="Helical" evidence="9">
    <location>
        <begin position="22"/>
        <end position="42"/>
    </location>
</feature>
<keyword evidence="5 9" id="KW-0472">Membrane</keyword>
<comment type="caution">
    <text evidence="11">The sequence shown here is derived from an EMBL/GenBank/DDBJ whole genome shotgun (WGS) entry which is preliminary data.</text>
</comment>
<feature type="transmembrane region" description="Helical" evidence="9">
    <location>
        <begin position="275"/>
        <end position="295"/>
    </location>
</feature>
<evidence type="ECO:0000313" key="12">
    <source>
        <dbReference type="Proteomes" id="UP001159427"/>
    </source>
</evidence>
<proteinExistence type="predicted"/>
<keyword evidence="4" id="KW-0297">G-protein coupled receptor</keyword>
<reference evidence="11 12" key="1">
    <citation type="submission" date="2022-05" db="EMBL/GenBank/DDBJ databases">
        <authorList>
            <consortium name="Genoscope - CEA"/>
            <person name="William W."/>
        </authorList>
    </citation>
    <scope>NUCLEOTIDE SEQUENCE [LARGE SCALE GENOMIC DNA]</scope>
</reference>
<dbReference type="SUPFAM" id="SSF81321">
    <property type="entry name" value="Family A G protein-coupled receptor-like"/>
    <property type="match status" value="1"/>
</dbReference>
<name>A0ABN8LPW1_9CNID</name>
<sequence length="359" mass="40862">MPNDIKGKKVQLFDPIDYVQLVMYPLILLFGVIGNILVVLVVRGKKTNRKINDYFILNLAITDLCMLTISISVDFFLKFETFPFGLLLCKGIWPLMTMCLFASIFTLTCMAIERERTIVKPLSPRLAVSQVPWVLASTWLAGLVCVSPLIIVAYDKERGCRENWPTSFMRQAYSGAVVLLQYALPLLVITIAYARIGISLKRRVKMKTTEFETSQRTAATFRRRKENAKINKNLRTIVILFAVFMLPKQILWLWLDFGSGADFKHFNDALVFSEFLLYIHSSTNPVVYGTILQEYRLGFCRYIRKFCPFIARFCMKDNQVHPGPPSANHNASRGNSTAMSHQKTVNSLPMEGSCTISPL</sequence>
<evidence type="ECO:0000256" key="8">
    <source>
        <dbReference type="SAM" id="MobiDB-lite"/>
    </source>
</evidence>
<feature type="transmembrane region" description="Helical" evidence="9">
    <location>
        <begin position="174"/>
        <end position="196"/>
    </location>
</feature>
<protein>
    <recommendedName>
        <fullName evidence="10">G-protein coupled receptors family 1 profile domain-containing protein</fullName>
    </recommendedName>
</protein>
<accession>A0ABN8LPW1</accession>
<dbReference type="Pfam" id="PF00001">
    <property type="entry name" value="7tm_1"/>
    <property type="match status" value="1"/>
</dbReference>
<dbReference type="Proteomes" id="UP001159427">
    <property type="component" value="Unassembled WGS sequence"/>
</dbReference>
<evidence type="ECO:0000259" key="10">
    <source>
        <dbReference type="PROSITE" id="PS50262"/>
    </source>
</evidence>
<evidence type="ECO:0000313" key="11">
    <source>
        <dbReference type="EMBL" id="CAH3017710.1"/>
    </source>
</evidence>
<dbReference type="PANTHER" id="PTHR24238:SF47">
    <property type="entry name" value="ECDYSTEROIDS_DOPAMINE RECEPTOR-RELATED"/>
    <property type="match status" value="1"/>
</dbReference>
<dbReference type="EMBL" id="CALNXI010000069">
    <property type="protein sequence ID" value="CAH3017710.1"/>
    <property type="molecule type" value="Genomic_DNA"/>
</dbReference>
<dbReference type="CDD" id="cd00637">
    <property type="entry name" value="7tm_classA_rhodopsin-like"/>
    <property type="match status" value="1"/>
</dbReference>